<accession>A0A1L9X1K1</accession>
<feature type="region of interest" description="Disordered" evidence="1">
    <location>
        <begin position="74"/>
        <end position="239"/>
    </location>
</feature>
<gene>
    <name evidence="2" type="ORF">ASPACDRAFT_1854033</name>
</gene>
<feature type="region of interest" description="Disordered" evidence="1">
    <location>
        <begin position="355"/>
        <end position="374"/>
    </location>
</feature>
<dbReference type="GeneID" id="30971166"/>
<evidence type="ECO:0008006" key="4">
    <source>
        <dbReference type="Google" id="ProtNLM"/>
    </source>
</evidence>
<name>A0A1L9X1K1_ASPA1</name>
<dbReference type="Gene3D" id="3.30.450.30">
    <property type="entry name" value="Dynein light chain 2a, cytoplasmic"/>
    <property type="match status" value="1"/>
</dbReference>
<feature type="compositionally biased region" description="Gly residues" evidence="1">
    <location>
        <begin position="297"/>
        <end position="307"/>
    </location>
</feature>
<dbReference type="OMA" id="LCVVHDV"/>
<dbReference type="VEuPathDB" id="FungiDB:ASPACDRAFT_1854033"/>
<feature type="compositionally biased region" description="Polar residues" evidence="1">
    <location>
        <begin position="122"/>
        <end position="155"/>
    </location>
</feature>
<dbReference type="Proteomes" id="UP000184546">
    <property type="component" value="Unassembled WGS sequence"/>
</dbReference>
<feature type="compositionally biased region" description="Low complexity" evidence="1">
    <location>
        <begin position="214"/>
        <end position="231"/>
    </location>
</feature>
<feature type="compositionally biased region" description="Pro residues" evidence="1">
    <location>
        <begin position="86"/>
        <end position="96"/>
    </location>
</feature>
<reference evidence="3" key="1">
    <citation type="journal article" date="2017" name="Genome Biol.">
        <title>Comparative genomics reveals high biological diversity and specific adaptations in the industrially and medically important fungal genus Aspergillus.</title>
        <authorList>
            <person name="de Vries R.P."/>
            <person name="Riley R."/>
            <person name="Wiebenga A."/>
            <person name="Aguilar-Osorio G."/>
            <person name="Amillis S."/>
            <person name="Uchima C.A."/>
            <person name="Anderluh G."/>
            <person name="Asadollahi M."/>
            <person name="Askin M."/>
            <person name="Barry K."/>
            <person name="Battaglia E."/>
            <person name="Bayram O."/>
            <person name="Benocci T."/>
            <person name="Braus-Stromeyer S.A."/>
            <person name="Caldana C."/>
            <person name="Canovas D."/>
            <person name="Cerqueira G.C."/>
            <person name="Chen F."/>
            <person name="Chen W."/>
            <person name="Choi C."/>
            <person name="Clum A."/>
            <person name="Dos Santos R.A."/>
            <person name="Damasio A.R."/>
            <person name="Diallinas G."/>
            <person name="Emri T."/>
            <person name="Fekete E."/>
            <person name="Flipphi M."/>
            <person name="Freyberg S."/>
            <person name="Gallo A."/>
            <person name="Gournas C."/>
            <person name="Habgood R."/>
            <person name="Hainaut M."/>
            <person name="Harispe M.L."/>
            <person name="Henrissat B."/>
            <person name="Hilden K.S."/>
            <person name="Hope R."/>
            <person name="Hossain A."/>
            <person name="Karabika E."/>
            <person name="Karaffa L."/>
            <person name="Karanyi Z."/>
            <person name="Krasevec N."/>
            <person name="Kuo A."/>
            <person name="Kusch H."/>
            <person name="LaButti K."/>
            <person name="Lagendijk E.L."/>
            <person name="Lapidus A."/>
            <person name="Levasseur A."/>
            <person name="Lindquist E."/>
            <person name="Lipzen A."/>
            <person name="Logrieco A.F."/>
            <person name="MacCabe A."/>
            <person name="Maekelae M.R."/>
            <person name="Malavazi I."/>
            <person name="Melin P."/>
            <person name="Meyer V."/>
            <person name="Mielnichuk N."/>
            <person name="Miskei M."/>
            <person name="Molnar A.P."/>
            <person name="Mule G."/>
            <person name="Ngan C.Y."/>
            <person name="Orejas M."/>
            <person name="Orosz E."/>
            <person name="Ouedraogo J.P."/>
            <person name="Overkamp K.M."/>
            <person name="Park H.-S."/>
            <person name="Perrone G."/>
            <person name="Piumi F."/>
            <person name="Punt P.J."/>
            <person name="Ram A.F."/>
            <person name="Ramon A."/>
            <person name="Rauscher S."/>
            <person name="Record E."/>
            <person name="Riano-Pachon D.M."/>
            <person name="Robert V."/>
            <person name="Roehrig J."/>
            <person name="Ruller R."/>
            <person name="Salamov A."/>
            <person name="Salih N.S."/>
            <person name="Samson R.A."/>
            <person name="Sandor E."/>
            <person name="Sanguinetti M."/>
            <person name="Schuetze T."/>
            <person name="Sepcic K."/>
            <person name="Shelest E."/>
            <person name="Sherlock G."/>
            <person name="Sophianopoulou V."/>
            <person name="Squina F.M."/>
            <person name="Sun H."/>
            <person name="Susca A."/>
            <person name="Todd R.B."/>
            <person name="Tsang A."/>
            <person name="Unkles S.E."/>
            <person name="van de Wiele N."/>
            <person name="van Rossen-Uffink D."/>
            <person name="Oliveira J.V."/>
            <person name="Vesth T.C."/>
            <person name="Visser J."/>
            <person name="Yu J.-H."/>
            <person name="Zhou M."/>
            <person name="Andersen M.R."/>
            <person name="Archer D.B."/>
            <person name="Baker S.E."/>
            <person name="Benoit I."/>
            <person name="Brakhage A.A."/>
            <person name="Braus G.H."/>
            <person name="Fischer R."/>
            <person name="Frisvad J.C."/>
            <person name="Goldman G.H."/>
            <person name="Houbraken J."/>
            <person name="Oakley B."/>
            <person name="Pocsi I."/>
            <person name="Scazzocchio C."/>
            <person name="Seiboth B."/>
            <person name="vanKuyk P.A."/>
            <person name="Wortman J."/>
            <person name="Dyer P.S."/>
            <person name="Grigoriev I.V."/>
        </authorList>
    </citation>
    <scope>NUCLEOTIDE SEQUENCE [LARGE SCALE GENOMIC DNA]</scope>
    <source>
        <strain evidence="3">ATCC 16872 / CBS 172.66 / WB 5094</strain>
    </source>
</reference>
<evidence type="ECO:0000256" key="1">
    <source>
        <dbReference type="SAM" id="MobiDB-lite"/>
    </source>
</evidence>
<dbReference type="RefSeq" id="XP_020058357.1">
    <property type="nucleotide sequence ID" value="XM_020197352.1"/>
</dbReference>
<keyword evidence="3" id="KW-1185">Reference proteome</keyword>
<proteinExistence type="predicted"/>
<feature type="compositionally biased region" description="Low complexity" evidence="1">
    <location>
        <begin position="193"/>
        <end position="207"/>
    </location>
</feature>
<sequence length="374" mass="38877">MATTTSAVGLPSRYLLAPRYHKNDDEAHPGFLFQSPQIPHHVTALLSHLTSRPGVQSTFILSRKDGSIIQSTGLYAFSPTTRRPSRPTPSPTPAPISNPASSPSPATAPATATATLPNLNTVPVSGSGSSPTAPHPDQQQEGVQEQSTNPTTLDATETVPAVPATEEESAAEADQPDEPPTNTDKDTSPIANPDPTTPQTPQVTTLPIRTKESAAAAAAQQEHEQAQAQEQQQEKYTPSPAETLAAHIFAYVTSAAELSAVLADPTSDGAGGRQQLGYGVGGGVEAGNRSGEFRTGHGIGQGQGQGHEQGEGERDEEEEEGDEVKLLRLRTRKHEIVVVPDRKYLLCVVHGHGSGHGGGAGAGAKGAVGGGVRR</sequence>
<organism evidence="2 3">
    <name type="scientific">Aspergillus aculeatus (strain ATCC 16872 / CBS 172.66 / WB 5094)</name>
    <dbReference type="NCBI Taxonomy" id="690307"/>
    <lineage>
        <taxon>Eukaryota</taxon>
        <taxon>Fungi</taxon>
        <taxon>Dikarya</taxon>
        <taxon>Ascomycota</taxon>
        <taxon>Pezizomycotina</taxon>
        <taxon>Eurotiomycetes</taxon>
        <taxon>Eurotiomycetidae</taxon>
        <taxon>Eurotiales</taxon>
        <taxon>Aspergillaceae</taxon>
        <taxon>Aspergillus</taxon>
        <taxon>Aspergillus subgen. Circumdati</taxon>
    </lineage>
</organism>
<evidence type="ECO:0000313" key="3">
    <source>
        <dbReference type="Proteomes" id="UP000184546"/>
    </source>
</evidence>
<feature type="compositionally biased region" description="Acidic residues" evidence="1">
    <location>
        <begin position="165"/>
        <end position="177"/>
    </location>
</feature>
<feature type="compositionally biased region" description="Acidic residues" evidence="1">
    <location>
        <begin position="313"/>
        <end position="322"/>
    </location>
</feature>
<dbReference type="PANTHER" id="PTHR10779">
    <property type="entry name" value="DYNEIN LIGHT CHAIN ROADBLOCK"/>
    <property type="match status" value="1"/>
</dbReference>
<evidence type="ECO:0000313" key="2">
    <source>
        <dbReference type="EMBL" id="OJK02018.1"/>
    </source>
</evidence>
<feature type="region of interest" description="Disordered" evidence="1">
    <location>
        <begin position="289"/>
        <end position="323"/>
    </location>
</feature>
<dbReference type="OrthoDB" id="9985637at2759"/>
<dbReference type="EMBL" id="KV878973">
    <property type="protein sequence ID" value="OJK02018.1"/>
    <property type="molecule type" value="Genomic_DNA"/>
</dbReference>
<feature type="compositionally biased region" description="Low complexity" evidence="1">
    <location>
        <begin position="97"/>
        <end position="121"/>
    </location>
</feature>
<protein>
    <recommendedName>
        <fullName evidence="4">Roadblock/LAMTOR2 domain-containing protein</fullName>
    </recommendedName>
</protein>
<dbReference type="AlphaFoldDB" id="A0A1L9X1K1"/>
<dbReference type="SUPFAM" id="SSF103196">
    <property type="entry name" value="Roadblock/LC7 domain"/>
    <property type="match status" value="1"/>
</dbReference>
<dbReference type="STRING" id="690307.A0A1L9X1K1"/>